<dbReference type="Proteomes" id="UP001597201">
    <property type="component" value="Unassembled WGS sequence"/>
</dbReference>
<name>A0ABW3Y261_9FLAO</name>
<accession>A0ABW3Y261</accession>
<evidence type="ECO:0000259" key="1">
    <source>
        <dbReference type="Pfam" id="PF18096"/>
    </source>
</evidence>
<protein>
    <submittedName>
        <fullName evidence="3">Class I SAM-dependent methyltransferase</fullName>
    </submittedName>
</protein>
<dbReference type="CDD" id="cd02440">
    <property type="entry name" value="AdoMet_MTases"/>
    <property type="match status" value="1"/>
</dbReference>
<evidence type="ECO:0000259" key="2">
    <source>
        <dbReference type="Pfam" id="PF22013"/>
    </source>
</evidence>
<dbReference type="PANTHER" id="PTHR14741">
    <property type="entry name" value="S-ADENOSYLMETHIONINE-DEPENDENT METHYLTRANSFERASE RELATED"/>
    <property type="match status" value="1"/>
</dbReference>
<keyword evidence="3" id="KW-0808">Transferase</keyword>
<keyword evidence="4" id="KW-1185">Reference proteome</keyword>
<proteinExistence type="predicted"/>
<keyword evidence="3" id="KW-0489">Methyltransferase</keyword>
<dbReference type="EMBL" id="JBHTMY010000003">
    <property type="protein sequence ID" value="MFD1315942.1"/>
    <property type="molecule type" value="Genomic_DNA"/>
</dbReference>
<evidence type="ECO:0000313" key="3">
    <source>
        <dbReference type="EMBL" id="MFD1315942.1"/>
    </source>
</evidence>
<organism evidence="3 4">
    <name type="scientific">Namhaeicola litoreus</name>
    <dbReference type="NCBI Taxonomy" id="1052145"/>
    <lineage>
        <taxon>Bacteria</taxon>
        <taxon>Pseudomonadati</taxon>
        <taxon>Bacteroidota</taxon>
        <taxon>Flavobacteriia</taxon>
        <taxon>Flavobacteriales</taxon>
        <taxon>Flavobacteriaceae</taxon>
        <taxon>Namhaeicola</taxon>
    </lineage>
</organism>
<dbReference type="InterPro" id="IPR054168">
    <property type="entry name" value="PG_1098_Fer"/>
</dbReference>
<dbReference type="Gene3D" id="3.40.50.150">
    <property type="entry name" value="Vaccinia Virus protein VP39"/>
    <property type="match status" value="1"/>
</dbReference>
<dbReference type="GO" id="GO:0008168">
    <property type="term" value="F:methyltransferase activity"/>
    <property type="evidence" value="ECO:0007669"/>
    <property type="project" value="UniProtKB-KW"/>
</dbReference>
<dbReference type="Pfam" id="PF22013">
    <property type="entry name" value="PG_1098_Fer"/>
    <property type="match status" value="1"/>
</dbReference>
<sequence>MNNQLLNKEVQQFIIENLDKDLNKIILSGSPFPNISVQELAEQIIGRKQIEYKLPTFFKTDEILFPKKLNLEQSSSEITGRFKSQIIDGQSIVDLTGGFGIDSYYFAKTFDHVIYCEQNKTLCDISRHNFEVLGIKNIICQCADSIEWLSSHSEKFDWIYLDPARRDLEQRKVFLLEDCTPDILKNLDLLFSRTDHILLKLSPMIDISSVVYKIPFVKHLFVVAIKNEVKELLVIIEKYFDREIELSTINFSKETEIFKSKYPDIPQTTVTPTKKYLYEPNSAILKSGLFNSLSNKLNLSKLHTNTHLYTSDEIINFPGRCFEIISQSKVNKKEIKKQIPLLKANVAIRNFPGTVFDLRKKFKLRDGGTDYLFFTTNLNEEHIVLYCKKISPNQD</sequence>
<feature type="domain" description="PG-1098 ferredoxin-like" evidence="2">
    <location>
        <begin position="276"/>
        <end position="318"/>
    </location>
</feature>
<dbReference type="SUPFAM" id="SSF53335">
    <property type="entry name" value="S-adenosyl-L-methionine-dependent methyltransferases"/>
    <property type="match status" value="1"/>
</dbReference>
<dbReference type="InterPro" id="IPR019012">
    <property type="entry name" value="RNA_cap_Gua-N2-MeTrfase"/>
</dbReference>
<feature type="domain" description="THUMP-like" evidence="1">
    <location>
        <begin position="319"/>
        <end position="389"/>
    </location>
</feature>
<evidence type="ECO:0000313" key="4">
    <source>
        <dbReference type="Proteomes" id="UP001597201"/>
    </source>
</evidence>
<dbReference type="Pfam" id="PF09445">
    <property type="entry name" value="Methyltransf_15"/>
    <property type="match status" value="1"/>
</dbReference>
<dbReference type="Pfam" id="PF18096">
    <property type="entry name" value="Thump_like"/>
    <property type="match status" value="1"/>
</dbReference>
<dbReference type="InterPro" id="IPR041497">
    <property type="entry name" value="Thump-like"/>
</dbReference>
<dbReference type="PANTHER" id="PTHR14741:SF32">
    <property type="entry name" value="TRIMETHYLGUANOSINE SYNTHASE"/>
    <property type="match status" value="1"/>
</dbReference>
<gene>
    <name evidence="3" type="ORF">ACFQ39_09965</name>
</gene>
<comment type="caution">
    <text evidence="3">The sequence shown here is derived from an EMBL/GenBank/DDBJ whole genome shotgun (WGS) entry which is preliminary data.</text>
</comment>
<dbReference type="GO" id="GO:0032259">
    <property type="term" value="P:methylation"/>
    <property type="evidence" value="ECO:0007669"/>
    <property type="project" value="UniProtKB-KW"/>
</dbReference>
<reference evidence="4" key="1">
    <citation type="journal article" date="2019" name="Int. J. Syst. Evol. Microbiol.">
        <title>The Global Catalogue of Microorganisms (GCM) 10K type strain sequencing project: providing services to taxonomists for standard genome sequencing and annotation.</title>
        <authorList>
            <consortium name="The Broad Institute Genomics Platform"/>
            <consortium name="The Broad Institute Genome Sequencing Center for Infectious Disease"/>
            <person name="Wu L."/>
            <person name="Ma J."/>
        </authorList>
    </citation>
    <scope>NUCLEOTIDE SEQUENCE [LARGE SCALE GENOMIC DNA]</scope>
    <source>
        <strain evidence="4">CCUG 61485</strain>
    </source>
</reference>
<dbReference type="InterPro" id="IPR029063">
    <property type="entry name" value="SAM-dependent_MTases_sf"/>
</dbReference>
<dbReference type="RefSeq" id="WP_377178595.1">
    <property type="nucleotide sequence ID" value="NZ_JBHTMY010000003.1"/>
</dbReference>
<dbReference type="Gene3D" id="1.10.10.1110">
    <property type="entry name" value="Methyltransferase PG1098, N-terminal domain"/>
    <property type="match status" value="1"/>
</dbReference>